<gene>
    <name evidence="1" type="ORF">AFR_22060</name>
</gene>
<name>U5W0Z0_9ACTN</name>
<evidence type="ECO:0000313" key="1">
    <source>
        <dbReference type="EMBL" id="AGZ42682.1"/>
    </source>
</evidence>
<protein>
    <recommendedName>
        <fullName evidence="3">Adhesin domain-containing protein</fullName>
    </recommendedName>
</protein>
<accession>U5W0Z0</accession>
<dbReference type="Proteomes" id="UP000017746">
    <property type="component" value="Chromosome"/>
</dbReference>
<dbReference type="OrthoDB" id="3252095at2"/>
<keyword evidence="2" id="KW-1185">Reference proteome</keyword>
<dbReference type="KEGG" id="afs:AFR_22060"/>
<proteinExistence type="predicted"/>
<dbReference type="RefSeq" id="WP_023363053.1">
    <property type="nucleotide sequence ID" value="NC_022657.1"/>
</dbReference>
<dbReference type="EMBL" id="CP006272">
    <property type="protein sequence ID" value="AGZ42682.1"/>
    <property type="molecule type" value="Genomic_DNA"/>
</dbReference>
<dbReference type="eggNOG" id="COG3595">
    <property type="taxonomic scope" value="Bacteria"/>
</dbReference>
<reference evidence="1 2" key="1">
    <citation type="journal article" date="2014" name="J. Biotechnol.">
        <title>Complete genome sequence of the actinobacterium Actinoplanes friuliensis HAG 010964, producer of the lipopeptide antibiotic friulimycin.</title>
        <authorList>
            <person name="Ruckert C."/>
            <person name="Szczepanowski R."/>
            <person name="Albersmeier A."/>
            <person name="Goesmann A."/>
            <person name="Fischer N."/>
            <person name="Steinkamper A."/>
            <person name="Puhler A."/>
            <person name="Biener R."/>
            <person name="Schwartz D."/>
            <person name="Kalinowski J."/>
        </authorList>
    </citation>
    <scope>NUCLEOTIDE SEQUENCE [LARGE SCALE GENOMIC DNA]</scope>
    <source>
        <strain evidence="1 2">DSM 7358</strain>
    </source>
</reference>
<dbReference type="STRING" id="1246995.AFR_22060"/>
<evidence type="ECO:0000313" key="2">
    <source>
        <dbReference type="Proteomes" id="UP000017746"/>
    </source>
</evidence>
<dbReference type="AlphaFoldDB" id="U5W0Z0"/>
<dbReference type="HOGENOM" id="CLU_081211_1_0_11"/>
<dbReference type="PATRIC" id="fig|1246995.3.peg.4471"/>
<sequence>MPTFETPRPIEATLELVVGDARVTAGDQARTVVEVRPSNPGTEADVRTAEQTRVEFSDGRLLVKTPKTLRGGIGLFGKTGSVDVEVSLPTGSTLRGDAAVAAFHCTGTLGDTRIKTATGDVRLDRTGALAVTTSGGAIVASSVDGTADLKTATGLISVGDITGGAVVKNSNGETRLGAVGGDLRAKNSNGDIVVGQARAGVDAATANGSVRIGAVHRGAVSLRTAAGSLEVGIAVGTSAYLDLHTQFGKVLNELESTGAPEAGAPSVEINARTSFGNIVVHRAPAGEN</sequence>
<organism evidence="1 2">
    <name type="scientific">Actinoplanes friuliensis DSM 7358</name>
    <dbReference type="NCBI Taxonomy" id="1246995"/>
    <lineage>
        <taxon>Bacteria</taxon>
        <taxon>Bacillati</taxon>
        <taxon>Actinomycetota</taxon>
        <taxon>Actinomycetes</taxon>
        <taxon>Micromonosporales</taxon>
        <taxon>Micromonosporaceae</taxon>
        <taxon>Actinoplanes</taxon>
    </lineage>
</organism>
<evidence type="ECO:0008006" key="3">
    <source>
        <dbReference type="Google" id="ProtNLM"/>
    </source>
</evidence>